<sequence>MFRYFLKICIFTIILLYESNLFNNNAVEIGTYTLSYHNGRIQFRMLAQKNTNKKSYGTQLPHLLLKDKNQKDDEKKNLDPQITALVNLVDNMNITQEEKDKIKALTLKYIDSDDIKEKNQLINELKKYSNNEECKKHMDNYLMHLRMQNDIKCLKKKNLWNNIWIVAMTSLSIIILIVSMATYAFPGFSLFIVICILSTLMIYIFARFFPEIKLRFKKLKETCTNFFKKKSK</sequence>
<name>A0A060RMP8_PLARE</name>
<evidence type="ECO:0000313" key="3">
    <source>
        <dbReference type="EMBL" id="CDO62045.1"/>
    </source>
</evidence>
<accession>A0A060RMP8</accession>
<gene>
    <name evidence="3" type="primary">MC-2TM</name>
    <name evidence="3" type="ORF">PRCDC_0008300</name>
</gene>
<feature type="transmembrane region" description="Helical" evidence="1">
    <location>
        <begin position="190"/>
        <end position="210"/>
    </location>
</feature>
<dbReference type="EMBL" id="HG810730">
    <property type="protein sequence ID" value="CDO62045.1"/>
    <property type="molecule type" value="Genomic_DNA"/>
</dbReference>
<protein>
    <submittedName>
        <fullName evidence="3">MC-2TM Maurer's cleft two transmembrane protein</fullName>
    </submittedName>
</protein>
<dbReference type="VEuPathDB" id="PlasmoDB:PRCDC_0008300"/>
<evidence type="ECO:0000256" key="2">
    <source>
        <dbReference type="SAM" id="SignalP"/>
    </source>
</evidence>
<dbReference type="AlphaFoldDB" id="A0A060RMP8"/>
<dbReference type="VEuPathDB" id="PlasmoDB:PRG01_0039300"/>
<keyword evidence="4" id="KW-1185">Reference proteome</keyword>
<keyword evidence="2" id="KW-0732">Signal</keyword>
<feature type="chain" id="PRO_5001586527" evidence="2">
    <location>
        <begin position="22"/>
        <end position="232"/>
    </location>
</feature>
<reference evidence="3" key="1">
    <citation type="submission" date="2014-01" db="EMBL/GenBank/DDBJ databases">
        <authorList>
            <person name="Aslett M."/>
        </authorList>
    </citation>
    <scope>NUCLEOTIDE SEQUENCE</scope>
    <source>
        <strain evidence="3">CDC</strain>
    </source>
</reference>
<proteinExistence type="predicted"/>
<keyword evidence="1" id="KW-0472">Membrane</keyword>
<reference evidence="3" key="2">
    <citation type="submission" date="2014-05" db="EMBL/GenBank/DDBJ databases">
        <title>The genome sequences of chimpanzee malaria parasites reveal the path to human adaptation.</title>
        <authorList>
            <person name="Otto T.D."/>
            <person name="Rayner J.C."/>
            <person name="Boehme U."/>
            <person name="Pain A."/>
            <person name="Spottiswoode N."/>
            <person name="Sanders M."/>
            <person name="Quail M."/>
            <person name="Ollomo B."/>
            <person name="Renaud F."/>
            <person name="Thomas A.W."/>
            <person name="Prugnolle F."/>
            <person name="Conway D.J."/>
            <person name="Newbold C."/>
            <person name="Berriman M."/>
        </authorList>
    </citation>
    <scope>NUCLEOTIDE SEQUENCE [LARGE SCALE GENOMIC DNA]</scope>
    <source>
        <strain evidence="3">CDC</strain>
    </source>
</reference>
<evidence type="ECO:0000313" key="4">
    <source>
        <dbReference type="Proteomes" id="UP000027581"/>
    </source>
</evidence>
<dbReference type="PhylomeDB" id="A0A060RMP8"/>
<keyword evidence="1 3" id="KW-0812">Transmembrane</keyword>
<organism evidence="3 4">
    <name type="scientific">Plasmodium reichenowi</name>
    <dbReference type="NCBI Taxonomy" id="5854"/>
    <lineage>
        <taxon>Eukaryota</taxon>
        <taxon>Sar</taxon>
        <taxon>Alveolata</taxon>
        <taxon>Apicomplexa</taxon>
        <taxon>Aconoidasida</taxon>
        <taxon>Haemosporida</taxon>
        <taxon>Plasmodiidae</taxon>
        <taxon>Plasmodium</taxon>
        <taxon>Plasmodium (Laverania)</taxon>
    </lineage>
</organism>
<dbReference type="Proteomes" id="UP000027581">
    <property type="component" value="Unassembled WGS sequence"/>
</dbReference>
<feature type="transmembrane region" description="Helical" evidence="1">
    <location>
        <begin position="163"/>
        <end position="184"/>
    </location>
</feature>
<evidence type="ECO:0000256" key="1">
    <source>
        <dbReference type="SAM" id="Phobius"/>
    </source>
</evidence>
<feature type="signal peptide" evidence="2">
    <location>
        <begin position="1"/>
        <end position="21"/>
    </location>
</feature>
<keyword evidence="1" id="KW-1133">Transmembrane helix</keyword>